<dbReference type="Proteomes" id="UP001597118">
    <property type="component" value="Unassembled WGS sequence"/>
</dbReference>
<dbReference type="Gene3D" id="1.10.287.110">
    <property type="entry name" value="DnaJ domain"/>
    <property type="match status" value="1"/>
</dbReference>
<dbReference type="PANTHER" id="PTHR14021">
    <property type="entry name" value="IRON-SULFUR CLUSTER CO-CHAPERONE PROTEIN HSCB"/>
    <property type="match status" value="1"/>
</dbReference>
<dbReference type="InterPro" id="IPR036869">
    <property type="entry name" value="J_dom_sf"/>
</dbReference>
<dbReference type="SUPFAM" id="SSF46565">
    <property type="entry name" value="Chaperone J-domain"/>
    <property type="match status" value="1"/>
</dbReference>
<comment type="similarity">
    <text evidence="1">Belongs to the HscB family.</text>
</comment>
<name>A0ABW4IDA9_9SPHI</name>
<gene>
    <name evidence="5" type="ORF">ACFSAH_09715</name>
</gene>
<dbReference type="EMBL" id="JBHUDG010000015">
    <property type="protein sequence ID" value="MFD1630155.1"/>
    <property type="molecule type" value="Genomic_DNA"/>
</dbReference>
<evidence type="ECO:0000256" key="2">
    <source>
        <dbReference type="ARBA" id="ARBA00023186"/>
    </source>
</evidence>
<evidence type="ECO:0000313" key="6">
    <source>
        <dbReference type="Proteomes" id="UP001597118"/>
    </source>
</evidence>
<dbReference type="Pfam" id="PF07743">
    <property type="entry name" value="HSCB_C"/>
    <property type="match status" value="1"/>
</dbReference>
<dbReference type="SMART" id="SM00271">
    <property type="entry name" value="DnaJ"/>
    <property type="match status" value="1"/>
</dbReference>
<reference evidence="6" key="1">
    <citation type="journal article" date="2019" name="Int. J. Syst. Evol. Microbiol.">
        <title>The Global Catalogue of Microorganisms (GCM) 10K type strain sequencing project: providing services to taxonomists for standard genome sequencing and annotation.</title>
        <authorList>
            <consortium name="The Broad Institute Genomics Platform"/>
            <consortium name="The Broad Institute Genome Sequencing Center for Infectious Disease"/>
            <person name="Wu L."/>
            <person name="Ma J."/>
        </authorList>
    </citation>
    <scope>NUCLEOTIDE SEQUENCE [LARGE SCALE GENOMIC DNA]</scope>
    <source>
        <strain evidence="6">CCUG 53762</strain>
    </source>
</reference>
<dbReference type="InterPro" id="IPR004640">
    <property type="entry name" value="HscB"/>
</dbReference>
<evidence type="ECO:0000256" key="1">
    <source>
        <dbReference type="ARBA" id="ARBA00010476"/>
    </source>
</evidence>
<evidence type="ECO:0000256" key="3">
    <source>
        <dbReference type="ARBA" id="ARBA00025596"/>
    </source>
</evidence>
<dbReference type="InterPro" id="IPR036386">
    <property type="entry name" value="HscB_C_sf"/>
</dbReference>
<accession>A0ABW4IDA9</accession>
<evidence type="ECO:0000313" key="5">
    <source>
        <dbReference type="EMBL" id="MFD1630155.1"/>
    </source>
</evidence>
<dbReference type="InterPro" id="IPR001623">
    <property type="entry name" value="DnaJ_domain"/>
</dbReference>
<dbReference type="RefSeq" id="WP_379662532.1">
    <property type="nucleotide sequence ID" value="NZ_JBHUDG010000015.1"/>
</dbReference>
<comment type="caution">
    <text evidence="5">The sequence shown here is derived from an EMBL/GenBank/DDBJ whole genome shotgun (WGS) entry which is preliminary data.</text>
</comment>
<dbReference type="PANTHER" id="PTHR14021:SF15">
    <property type="entry name" value="IRON-SULFUR CLUSTER CO-CHAPERONE PROTEIN HSCB"/>
    <property type="match status" value="1"/>
</dbReference>
<dbReference type="Gene3D" id="1.20.1280.20">
    <property type="entry name" value="HscB, C-terminal domain"/>
    <property type="match status" value="1"/>
</dbReference>
<feature type="domain" description="J" evidence="4">
    <location>
        <begin position="2"/>
        <end position="88"/>
    </location>
</feature>
<dbReference type="InterPro" id="IPR009073">
    <property type="entry name" value="HscB_oligo_C"/>
</dbReference>
<keyword evidence="6" id="KW-1185">Reference proteome</keyword>
<protein>
    <submittedName>
        <fullName evidence="5">Iron-sulfur cluster co-chaperone HscB C-terminal domain-containing protein</fullName>
    </submittedName>
</protein>
<dbReference type="SUPFAM" id="SSF47144">
    <property type="entry name" value="HSC20 (HSCB), C-terminal oligomerisation domain"/>
    <property type="match status" value="1"/>
</dbReference>
<comment type="function">
    <text evidence="3">Co-chaperone involved in the maturation of iron-sulfur cluster-containing proteins. Seems to help targeting proteins to be folded toward HscA.</text>
</comment>
<keyword evidence="2" id="KW-0143">Chaperone</keyword>
<sequence length="176" mass="21213">MNYFEFYNIPVSFLPDQKLVKSRFYELSKQYHPDFYVNEADEKQKEILELSTLNNKAFQVLSHKNKTLAYVLELEGELLEGEKYDLPADFLMEMMEVNEALMEMEFDFDADKLIEIKHQVQQIEADLDKENEENIEKYESVNQLDKKELLKKIKDIYYRKKYLLRIRESLLIFASR</sequence>
<evidence type="ECO:0000259" key="4">
    <source>
        <dbReference type="PROSITE" id="PS50076"/>
    </source>
</evidence>
<proteinExistence type="inferred from homology"/>
<organism evidence="5 6">
    <name type="scientific">Pseudopedobacter beijingensis</name>
    <dbReference type="NCBI Taxonomy" id="1207056"/>
    <lineage>
        <taxon>Bacteria</taxon>
        <taxon>Pseudomonadati</taxon>
        <taxon>Bacteroidota</taxon>
        <taxon>Sphingobacteriia</taxon>
        <taxon>Sphingobacteriales</taxon>
        <taxon>Sphingobacteriaceae</taxon>
        <taxon>Pseudopedobacter</taxon>
    </lineage>
</organism>
<dbReference type="PROSITE" id="PS50076">
    <property type="entry name" value="DNAJ_2"/>
    <property type="match status" value="1"/>
</dbReference>